<feature type="domain" description="AMP-binding enzyme C-terminal" evidence="4">
    <location>
        <begin position="428"/>
        <end position="503"/>
    </location>
</feature>
<gene>
    <name evidence="5" type="ORF">GCM10023175_29090</name>
</gene>
<dbReference type="RefSeq" id="WP_345417446.1">
    <property type="nucleotide sequence ID" value="NZ_BAABGT010000032.1"/>
</dbReference>
<dbReference type="PANTHER" id="PTHR43201">
    <property type="entry name" value="ACYL-COA SYNTHETASE"/>
    <property type="match status" value="1"/>
</dbReference>
<comment type="caution">
    <text evidence="5">The sequence shown here is derived from an EMBL/GenBank/DDBJ whole genome shotgun (WGS) entry which is preliminary data.</text>
</comment>
<evidence type="ECO:0000259" key="3">
    <source>
        <dbReference type="Pfam" id="PF00501"/>
    </source>
</evidence>
<proteinExistence type="inferred from homology"/>
<organism evidence="5 6">
    <name type="scientific">Pseudonocardia xishanensis</name>
    <dbReference type="NCBI Taxonomy" id="630995"/>
    <lineage>
        <taxon>Bacteria</taxon>
        <taxon>Bacillati</taxon>
        <taxon>Actinomycetota</taxon>
        <taxon>Actinomycetes</taxon>
        <taxon>Pseudonocardiales</taxon>
        <taxon>Pseudonocardiaceae</taxon>
        <taxon>Pseudonocardia</taxon>
    </lineage>
</organism>
<dbReference type="InterPro" id="IPR025110">
    <property type="entry name" value="AMP-bd_C"/>
</dbReference>
<dbReference type="Pfam" id="PF13193">
    <property type="entry name" value="AMP-binding_C"/>
    <property type="match status" value="1"/>
</dbReference>
<dbReference type="SUPFAM" id="SSF56801">
    <property type="entry name" value="Acetyl-CoA synthetase-like"/>
    <property type="match status" value="1"/>
</dbReference>
<comment type="similarity">
    <text evidence="1">Belongs to the ATP-dependent AMP-binding enzyme family.</text>
</comment>
<keyword evidence="2 5" id="KW-0436">Ligase</keyword>
<evidence type="ECO:0000313" key="6">
    <source>
        <dbReference type="Proteomes" id="UP001501598"/>
    </source>
</evidence>
<evidence type="ECO:0000313" key="5">
    <source>
        <dbReference type="EMBL" id="GAA4546585.1"/>
    </source>
</evidence>
<evidence type="ECO:0000259" key="4">
    <source>
        <dbReference type="Pfam" id="PF13193"/>
    </source>
</evidence>
<dbReference type="Gene3D" id="3.30.300.30">
    <property type="match status" value="1"/>
</dbReference>
<dbReference type="PROSITE" id="PS00455">
    <property type="entry name" value="AMP_BINDING"/>
    <property type="match status" value="1"/>
</dbReference>
<name>A0ABP8RRX9_9PSEU</name>
<sequence length="521" mass="55586">MLVSDLARRNAEYYADRDAVVVPGVRTETWASLHARTERWASAMARLGLGAGDRVAMLSENCAEFVEFFFGCARSGVAGAPLNLRHSAHEQIEYVNYVEPVALLVHAHQAEAAAQWLEKTPSVRHVVGFGGPHSFELDLETILAAEEGTPPAPLPRSDAPYMLCPTSGTTGRLKAAVLTQDNAMSAIFAWAAEYPVLEWDTNLQCIPQYLNAGGPAHVSPVFLKGGRTVVLPGFDPDSFVRAVADYRVTHTVAVPTMVNAVLAHPRIGDLDTSSLRAIVLGGAPVTRELVLAARASLGDCLYPTLGMAETFSCGLVLSPQNQHPDGTPDQVRQLGSLGRPHCHLDARLVDAEGVDVPRDGTTPGELWFRGGSVSAGYYAMPEETAASRAGDWLRTGDVAVVDADGFVTVVDRLKDIIITGGLNVATGEVEAALASHPGVAESAVIGRADERWGEAVHAVVVRAAGSTVTESELLEHVADRLARYKQPRSFAFVEALPRNSTGKVLKRVLRAELAESEPASA</sequence>
<dbReference type="Proteomes" id="UP001501598">
    <property type="component" value="Unassembled WGS sequence"/>
</dbReference>
<dbReference type="EMBL" id="BAABGT010000032">
    <property type="protein sequence ID" value="GAA4546585.1"/>
    <property type="molecule type" value="Genomic_DNA"/>
</dbReference>
<dbReference type="PANTHER" id="PTHR43201:SF5">
    <property type="entry name" value="MEDIUM-CHAIN ACYL-COA LIGASE ACSF2, MITOCHONDRIAL"/>
    <property type="match status" value="1"/>
</dbReference>
<dbReference type="GO" id="GO:0016874">
    <property type="term" value="F:ligase activity"/>
    <property type="evidence" value="ECO:0007669"/>
    <property type="project" value="UniProtKB-KW"/>
</dbReference>
<protein>
    <submittedName>
        <fullName evidence="5">Long-chain fatty acid--CoA ligase</fullName>
    </submittedName>
</protein>
<reference evidence="6" key="1">
    <citation type="journal article" date="2019" name="Int. J. Syst. Evol. Microbiol.">
        <title>The Global Catalogue of Microorganisms (GCM) 10K type strain sequencing project: providing services to taxonomists for standard genome sequencing and annotation.</title>
        <authorList>
            <consortium name="The Broad Institute Genomics Platform"/>
            <consortium name="The Broad Institute Genome Sequencing Center for Infectious Disease"/>
            <person name="Wu L."/>
            <person name="Ma J."/>
        </authorList>
    </citation>
    <scope>NUCLEOTIDE SEQUENCE [LARGE SCALE GENOMIC DNA]</scope>
    <source>
        <strain evidence="6">JCM 17906</strain>
    </source>
</reference>
<dbReference type="Gene3D" id="3.40.50.12780">
    <property type="entry name" value="N-terminal domain of ligase-like"/>
    <property type="match status" value="1"/>
</dbReference>
<dbReference type="Pfam" id="PF00501">
    <property type="entry name" value="AMP-binding"/>
    <property type="match status" value="1"/>
</dbReference>
<dbReference type="InterPro" id="IPR042099">
    <property type="entry name" value="ANL_N_sf"/>
</dbReference>
<evidence type="ECO:0000256" key="1">
    <source>
        <dbReference type="ARBA" id="ARBA00006432"/>
    </source>
</evidence>
<dbReference type="InterPro" id="IPR020845">
    <property type="entry name" value="AMP-binding_CS"/>
</dbReference>
<keyword evidence="6" id="KW-1185">Reference proteome</keyword>
<accession>A0ABP8RRX9</accession>
<dbReference type="InterPro" id="IPR045851">
    <property type="entry name" value="AMP-bd_C_sf"/>
</dbReference>
<evidence type="ECO:0000256" key="2">
    <source>
        <dbReference type="ARBA" id="ARBA00022598"/>
    </source>
</evidence>
<dbReference type="InterPro" id="IPR000873">
    <property type="entry name" value="AMP-dep_synth/lig_dom"/>
</dbReference>
<feature type="domain" description="AMP-dependent synthetase/ligase" evidence="3">
    <location>
        <begin position="8"/>
        <end position="378"/>
    </location>
</feature>